<keyword evidence="2" id="KW-1185">Reference proteome</keyword>
<evidence type="ECO:0000313" key="1">
    <source>
        <dbReference type="EMBL" id="SCE78210.1"/>
    </source>
</evidence>
<evidence type="ECO:0000313" key="2">
    <source>
        <dbReference type="Proteomes" id="UP000198243"/>
    </source>
</evidence>
<organism evidence="1 2">
    <name type="scientific">Micromonospora coriariae</name>
    <dbReference type="NCBI Taxonomy" id="285665"/>
    <lineage>
        <taxon>Bacteria</taxon>
        <taxon>Bacillati</taxon>
        <taxon>Actinomycetota</taxon>
        <taxon>Actinomycetes</taxon>
        <taxon>Micromonosporales</taxon>
        <taxon>Micromonosporaceae</taxon>
        <taxon>Micromonospora</taxon>
    </lineage>
</organism>
<name>A0A1C4V286_9ACTN</name>
<gene>
    <name evidence="1" type="ORF">GA0070607_1504</name>
</gene>
<proteinExistence type="predicted"/>
<dbReference type="Proteomes" id="UP000198243">
    <property type="component" value="Chromosome I"/>
</dbReference>
<accession>A0A1C4V286</accession>
<dbReference type="RefSeq" id="WP_089017523.1">
    <property type="nucleotide sequence ID" value="NZ_LT607412.1"/>
</dbReference>
<dbReference type="AlphaFoldDB" id="A0A1C4V286"/>
<protein>
    <submittedName>
        <fullName evidence="1">Uncharacterized protein</fullName>
    </submittedName>
</protein>
<sequence>MTSTSQRLAAIRGGVEPARHNARTIAALTGNPGCARRAVLDCAGVDKQRLAAYVDYPARFGQSQFAITRGNVFEAQVKANGCAELLSLLRDLLDLSVPEVSYDDLESVAGRESQDVRYSRAKALLTRAAAQADGAGTLFDHPLLRLEVAGQQAYLEPDLIAFQHDGLFHVVEIKSFAVIDGQADSGKVAAAATQAAVYVLAMREMLGEAGYDPEVVSHDVVLVCPRDFSNQPMAVRVDVRKQLAVVRRQLTRMTRVDALLAELPADLTFDLAPDDKGVPTRSPASLIAALEEVEARYSPECLASCELAYLCRHEARGCTAALGKAALEEMGGIDRVETALAIARDQRAPAADQHEAAELLRAAARLRAELISGVAG</sequence>
<reference evidence="2" key="1">
    <citation type="submission" date="2016-06" db="EMBL/GenBank/DDBJ databases">
        <authorList>
            <person name="Varghese N."/>
            <person name="Submissions Spin"/>
        </authorList>
    </citation>
    <scope>NUCLEOTIDE SEQUENCE [LARGE SCALE GENOMIC DNA]</scope>
    <source>
        <strain evidence="2">DSM 44875</strain>
    </source>
</reference>
<dbReference type="EMBL" id="LT607412">
    <property type="protein sequence ID" value="SCE78210.1"/>
    <property type="molecule type" value="Genomic_DNA"/>
</dbReference>
<dbReference type="OrthoDB" id="3366489at2"/>